<name>A0A0B5AVQ7_9BACL</name>
<dbReference type="PANTHER" id="PTHR24221">
    <property type="entry name" value="ATP-BINDING CASSETTE SUB-FAMILY B"/>
    <property type="match status" value="1"/>
</dbReference>
<dbReference type="FunFam" id="3.40.50.300:FF:000604">
    <property type="entry name" value="ABC transporter B family member 28"/>
    <property type="match status" value="1"/>
</dbReference>
<sequence>MKEMLYFLKEMKRFAGRTLYINISAMIIIGLLEGAAIVMLIPMIGLTGIIPFDSSVIPFAGWFDFLGNMPIGTSLLLILSAFLVLAASQYLLHREVGVRNAVIYQGFLKHLRVKTYRELIRSNWLFFISNRRSDLVNALAGEVMKASSGTQAVLQFASSIITTAFQVVLAFILAPVITAFVLLFGGALVFFNRKFLKKSLALGKRNYELQREYMAGITDQMNGMKEIKSNSLESSRLNWFEDLTERMKKEQTDYSRLRATSQTYYKIASSVLIAIFIYVAIMVFSAQLAQLMLIMVIFSRLWPRVAGIQASLEQIATVLPSFKGIQNLQQKCHASAEVEAALADYPALTVKESMKVEDVSFKYQTDQAAFTLQNISITVRANEMTAFVGRSGAGKSTLVDLLMGLNIPDEGRILVDGETLTPEKIQSLRKTISYVPQDPFLFNTSIRSNLLLVKGNATDEELWEALTFASADGFVSRLPEGLDTLIGDRGIKLSGGERQRIVLARAILRKPSVLVLDEATSSLDADSEASIQQAIEKLKGKMTILVIAHRLSTIRNADQVIVLDQGEVIQQGGFKQLAQEKTNLFSHLLQKQMGAS</sequence>
<dbReference type="InterPro" id="IPR036640">
    <property type="entry name" value="ABC1_TM_sf"/>
</dbReference>
<evidence type="ECO:0000256" key="2">
    <source>
        <dbReference type="ARBA" id="ARBA00022448"/>
    </source>
</evidence>
<dbReference type="Pfam" id="PF00664">
    <property type="entry name" value="ABC_membrane"/>
    <property type="match status" value="1"/>
</dbReference>
<keyword evidence="7 8" id="KW-0472">Membrane</keyword>
<dbReference type="GO" id="GO:0140359">
    <property type="term" value="F:ABC-type transporter activity"/>
    <property type="evidence" value="ECO:0007669"/>
    <property type="project" value="InterPro"/>
</dbReference>
<feature type="domain" description="ABC transmembrane type-1" evidence="10">
    <location>
        <begin position="59"/>
        <end position="317"/>
    </location>
</feature>
<dbReference type="GO" id="GO:0005737">
    <property type="term" value="C:cytoplasm"/>
    <property type="evidence" value="ECO:0007669"/>
    <property type="project" value="UniProtKB-ARBA"/>
</dbReference>
<feature type="transmembrane region" description="Helical" evidence="8">
    <location>
        <begin position="167"/>
        <end position="191"/>
    </location>
</feature>
<dbReference type="Gene3D" id="1.20.1560.10">
    <property type="entry name" value="ABC transporter type 1, transmembrane domain"/>
    <property type="match status" value="1"/>
</dbReference>
<evidence type="ECO:0000256" key="5">
    <source>
        <dbReference type="ARBA" id="ARBA00022840"/>
    </source>
</evidence>
<evidence type="ECO:0000313" key="11">
    <source>
        <dbReference type="EMBL" id="AJD92688.1"/>
    </source>
</evidence>
<dbReference type="InterPro" id="IPR003593">
    <property type="entry name" value="AAA+_ATPase"/>
</dbReference>
<protein>
    <submittedName>
        <fullName evidence="11">Multidrug ABC transporter</fullName>
    </submittedName>
</protein>
<gene>
    <name evidence="11" type="ORF">JMA_33710</name>
</gene>
<dbReference type="InterPro" id="IPR003439">
    <property type="entry name" value="ABC_transporter-like_ATP-bd"/>
</dbReference>
<dbReference type="InterPro" id="IPR027417">
    <property type="entry name" value="P-loop_NTPase"/>
</dbReference>
<dbReference type="HOGENOM" id="CLU_000604_84_3_9"/>
<reference evidence="11 12" key="1">
    <citation type="submission" date="2014-08" db="EMBL/GenBank/DDBJ databases">
        <title>Complete genome of a marine bacteria Jeotgalibacillus malaysiensis.</title>
        <authorList>
            <person name="Yaakop A.S."/>
            <person name="Chan K.-G."/>
            <person name="Goh K.M."/>
        </authorList>
    </citation>
    <scope>NUCLEOTIDE SEQUENCE [LARGE SCALE GENOMIC DNA]</scope>
    <source>
        <strain evidence="11 12">D5</strain>
    </source>
</reference>
<feature type="transmembrane region" description="Helical" evidence="8">
    <location>
        <begin position="271"/>
        <end position="298"/>
    </location>
</feature>
<dbReference type="InterPro" id="IPR011527">
    <property type="entry name" value="ABC1_TM_dom"/>
</dbReference>
<evidence type="ECO:0000256" key="4">
    <source>
        <dbReference type="ARBA" id="ARBA00022741"/>
    </source>
</evidence>
<feature type="transmembrane region" description="Helical" evidence="8">
    <location>
        <begin position="70"/>
        <end position="92"/>
    </location>
</feature>
<dbReference type="PROSITE" id="PS50929">
    <property type="entry name" value="ABC_TM1F"/>
    <property type="match status" value="1"/>
</dbReference>
<evidence type="ECO:0000259" key="10">
    <source>
        <dbReference type="PROSITE" id="PS50929"/>
    </source>
</evidence>
<proteinExistence type="predicted"/>
<keyword evidence="2" id="KW-0813">Transport</keyword>
<dbReference type="AlphaFoldDB" id="A0A0B5AVQ7"/>
<dbReference type="GO" id="GO:0034040">
    <property type="term" value="F:ATPase-coupled lipid transmembrane transporter activity"/>
    <property type="evidence" value="ECO:0007669"/>
    <property type="project" value="TreeGrafter"/>
</dbReference>
<dbReference type="GO" id="GO:0016887">
    <property type="term" value="F:ATP hydrolysis activity"/>
    <property type="evidence" value="ECO:0007669"/>
    <property type="project" value="InterPro"/>
</dbReference>
<dbReference type="PROSITE" id="PS00211">
    <property type="entry name" value="ABC_TRANSPORTER_1"/>
    <property type="match status" value="1"/>
</dbReference>
<dbReference type="SUPFAM" id="SSF90123">
    <property type="entry name" value="ABC transporter transmembrane region"/>
    <property type="match status" value="1"/>
</dbReference>
<accession>A0A0B5AVQ7</accession>
<dbReference type="Gene3D" id="3.40.50.300">
    <property type="entry name" value="P-loop containing nucleotide triphosphate hydrolases"/>
    <property type="match status" value="1"/>
</dbReference>
<dbReference type="InterPro" id="IPR017871">
    <property type="entry name" value="ABC_transporter-like_CS"/>
</dbReference>
<dbReference type="GO" id="GO:0005886">
    <property type="term" value="C:plasma membrane"/>
    <property type="evidence" value="ECO:0007669"/>
    <property type="project" value="UniProtKB-SubCell"/>
</dbReference>
<dbReference type="Pfam" id="PF00005">
    <property type="entry name" value="ABC_tran"/>
    <property type="match status" value="1"/>
</dbReference>
<dbReference type="OrthoDB" id="9770415at2"/>
<dbReference type="PANTHER" id="PTHR24221:SF654">
    <property type="entry name" value="ATP-BINDING CASSETTE SUB-FAMILY B MEMBER 6"/>
    <property type="match status" value="1"/>
</dbReference>
<dbReference type="BioCyc" id="JESP1508404:G14D9-12652-MONOMER"/>
<dbReference type="GO" id="GO:0005524">
    <property type="term" value="F:ATP binding"/>
    <property type="evidence" value="ECO:0007669"/>
    <property type="project" value="UniProtKB-KW"/>
</dbReference>
<evidence type="ECO:0000256" key="6">
    <source>
        <dbReference type="ARBA" id="ARBA00022989"/>
    </source>
</evidence>
<keyword evidence="3 8" id="KW-0812">Transmembrane</keyword>
<dbReference type="SMART" id="SM00382">
    <property type="entry name" value="AAA"/>
    <property type="match status" value="1"/>
</dbReference>
<evidence type="ECO:0000256" key="8">
    <source>
        <dbReference type="SAM" id="Phobius"/>
    </source>
</evidence>
<evidence type="ECO:0000256" key="3">
    <source>
        <dbReference type="ARBA" id="ARBA00022692"/>
    </source>
</evidence>
<dbReference type="InterPro" id="IPR039421">
    <property type="entry name" value="Type_1_exporter"/>
</dbReference>
<dbReference type="STRING" id="1508404.JMA_33710"/>
<evidence type="ECO:0000259" key="9">
    <source>
        <dbReference type="PROSITE" id="PS50893"/>
    </source>
</evidence>
<evidence type="ECO:0000256" key="7">
    <source>
        <dbReference type="ARBA" id="ARBA00023136"/>
    </source>
</evidence>
<organism evidence="11 12">
    <name type="scientific">Jeotgalibacillus malaysiensis</name>
    <dbReference type="NCBI Taxonomy" id="1508404"/>
    <lineage>
        <taxon>Bacteria</taxon>
        <taxon>Bacillati</taxon>
        <taxon>Bacillota</taxon>
        <taxon>Bacilli</taxon>
        <taxon>Bacillales</taxon>
        <taxon>Caryophanaceae</taxon>
        <taxon>Jeotgalibacillus</taxon>
    </lineage>
</organism>
<keyword evidence="12" id="KW-1185">Reference proteome</keyword>
<feature type="domain" description="ABC transporter" evidence="9">
    <location>
        <begin position="354"/>
        <end position="590"/>
    </location>
</feature>
<dbReference type="PROSITE" id="PS50893">
    <property type="entry name" value="ABC_TRANSPORTER_2"/>
    <property type="match status" value="1"/>
</dbReference>
<keyword evidence="5" id="KW-0067">ATP-binding</keyword>
<evidence type="ECO:0000256" key="1">
    <source>
        <dbReference type="ARBA" id="ARBA00004651"/>
    </source>
</evidence>
<dbReference type="SUPFAM" id="SSF52540">
    <property type="entry name" value="P-loop containing nucleoside triphosphate hydrolases"/>
    <property type="match status" value="1"/>
</dbReference>
<dbReference type="KEGG" id="jeo:JMA_33710"/>
<keyword evidence="6 8" id="KW-1133">Transmembrane helix</keyword>
<feature type="transmembrane region" description="Helical" evidence="8">
    <location>
        <begin position="20"/>
        <end position="50"/>
    </location>
</feature>
<comment type="subcellular location">
    <subcellularLocation>
        <location evidence="1">Cell membrane</location>
        <topology evidence="1">Multi-pass membrane protein</topology>
    </subcellularLocation>
</comment>
<dbReference type="EMBL" id="CP009416">
    <property type="protein sequence ID" value="AJD92688.1"/>
    <property type="molecule type" value="Genomic_DNA"/>
</dbReference>
<evidence type="ECO:0000313" key="12">
    <source>
        <dbReference type="Proteomes" id="UP000031449"/>
    </source>
</evidence>
<dbReference type="Proteomes" id="UP000031449">
    <property type="component" value="Chromosome"/>
</dbReference>
<keyword evidence="4" id="KW-0547">Nucleotide-binding</keyword>